<evidence type="ECO:0000313" key="6">
    <source>
        <dbReference type="EMBL" id="KZE31763.1"/>
    </source>
</evidence>
<dbReference type="PANTHER" id="PTHR42792:SF1">
    <property type="entry name" value="FLAGELLAR HOOK-ASSOCIATED PROTEIN 3"/>
    <property type="match status" value="1"/>
</dbReference>
<dbReference type="EMBL" id="LQQU01000023">
    <property type="protein sequence ID" value="KZE31763.1"/>
    <property type="molecule type" value="Genomic_DNA"/>
</dbReference>
<evidence type="ECO:0000256" key="3">
    <source>
        <dbReference type="ARBA" id="ARBA00005709"/>
    </source>
</evidence>
<sequence length="303" mass="32338">MRIASNQYQAAMSAALQKGNTRLSELMQQMSSGERLLVASDDPIASIRLLRLEREEAALAQYRDNIGALRSRLSMNESYLDGMSRDVLAARDLLVWAADGGNTADDLRAMSSSLAHLRDSLFYSANSRDQEGRYLFSGTASNAAALLYDAGAPAGARYDFGGNTERQPVVVGHGVTQPSNVTLEDLPAFLNQLDAVVATLGDAALDPSDPAVGQTVRDALTAADVALARLSGRIAELGGAQNTLSMLANNHEHVSLANQQSLIDFGKLDYAEASIELNGYLQALQASQKAYGRVSALTLFDVI</sequence>
<dbReference type="Pfam" id="PF00669">
    <property type="entry name" value="Flagellin_N"/>
    <property type="match status" value="1"/>
</dbReference>
<dbReference type="OrthoDB" id="9768249at2"/>
<dbReference type="RefSeq" id="WP_066612559.1">
    <property type="nucleotide sequence ID" value="NZ_LQQU01000023.1"/>
</dbReference>
<evidence type="ECO:0000313" key="7">
    <source>
        <dbReference type="Proteomes" id="UP000076625"/>
    </source>
</evidence>
<name>A0A161S9J3_9NEIS</name>
<keyword evidence="7" id="KW-1185">Reference proteome</keyword>
<dbReference type="GO" id="GO:0071973">
    <property type="term" value="P:bacterial-type flagellum-dependent cell motility"/>
    <property type="evidence" value="ECO:0007669"/>
    <property type="project" value="InterPro"/>
</dbReference>
<reference evidence="7" key="1">
    <citation type="submission" date="2016-01" db="EMBL/GenBank/DDBJ databases">
        <title>Draft genome of Chromobacterium sp. F49.</title>
        <authorList>
            <person name="Hong K.W."/>
        </authorList>
    </citation>
    <scope>NUCLEOTIDE SEQUENCE [LARGE SCALE GENOMIC DNA]</scope>
    <source>
        <strain evidence="7">CN10</strain>
    </source>
</reference>
<dbReference type="GO" id="GO:0005198">
    <property type="term" value="F:structural molecule activity"/>
    <property type="evidence" value="ECO:0007669"/>
    <property type="project" value="InterPro"/>
</dbReference>
<comment type="subcellular location">
    <subcellularLocation>
        <location evidence="1">Bacterial flagellum</location>
    </subcellularLocation>
    <subcellularLocation>
        <location evidence="2">Secreted</location>
    </subcellularLocation>
</comment>
<feature type="domain" description="Flagellin N-terminal" evidence="5">
    <location>
        <begin position="3"/>
        <end position="139"/>
    </location>
</feature>
<keyword evidence="6" id="KW-0966">Cell projection</keyword>
<comment type="similarity">
    <text evidence="3">Belongs to the bacterial flagellin family.</text>
</comment>
<evidence type="ECO:0000256" key="1">
    <source>
        <dbReference type="ARBA" id="ARBA00004365"/>
    </source>
</evidence>
<dbReference type="Proteomes" id="UP000076625">
    <property type="component" value="Unassembled WGS sequence"/>
</dbReference>
<dbReference type="InterPro" id="IPR001029">
    <property type="entry name" value="Flagellin_N"/>
</dbReference>
<protein>
    <submittedName>
        <fullName evidence="6">Flagellar biosynthesis protein FlgL</fullName>
    </submittedName>
</protein>
<dbReference type="SUPFAM" id="SSF64518">
    <property type="entry name" value="Phase 1 flagellin"/>
    <property type="match status" value="1"/>
</dbReference>
<keyword evidence="6" id="KW-0969">Cilium</keyword>
<comment type="caution">
    <text evidence="6">The sequence shown here is derived from an EMBL/GenBank/DDBJ whole genome shotgun (WGS) entry which is preliminary data.</text>
</comment>
<dbReference type="GO" id="GO:0005576">
    <property type="term" value="C:extracellular region"/>
    <property type="evidence" value="ECO:0007669"/>
    <property type="project" value="UniProtKB-SubCell"/>
</dbReference>
<accession>A0A161S9J3</accession>
<keyword evidence="6" id="KW-0282">Flagellum</keyword>
<dbReference type="STRING" id="1452487.AVW16_00835"/>
<dbReference type="GO" id="GO:0009424">
    <property type="term" value="C:bacterial-type flagellum hook"/>
    <property type="evidence" value="ECO:0007669"/>
    <property type="project" value="InterPro"/>
</dbReference>
<dbReference type="InterPro" id="IPR013384">
    <property type="entry name" value="Flagell_FlgL"/>
</dbReference>
<evidence type="ECO:0000256" key="2">
    <source>
        <dbReference type="ARBA" id="ARBA00004613"/>
    </source>
</evidence>
<dbReference type="PANTHER" id="PTHR42792">
    <property type="entry name" value="FLAGELLIN"/>
    <property type="match status" value="1"/>
</dbReference>
<gene>
    <name evidence="6" type="ORF">AVW16_00835</name>
</gene>
<proteinExistence type="inferred from homology"/>
<evidence type="ECO:0000259" key="5">
    <source>
        <dbReference type="Pfam" id="PF00669"/>
    </source>
</evidence>
<dbReference type="Gene3D" id="1.20.1330.10">
    <property type="entry name" value="f41 fragment of flagellin, N-terminal domain"/>
    <property type="match status" value="1"/>
</dbReference>
<keyword evidence="4" id="KW-0975">Bacterial flagellum</keyword>
<dbReference type="NCBIfam" id="TIGR02550">
    <property type="entry name" value="flagell_flgL"/>
    <property type="match status" value="1"/>
</dbReference>
<evidence type="ECO:0000256" key="4">
    <source>
        <dbReference type="ARBA" id="ARBA00023143"/>
    </source>
</evidence>
<dbReference type="InterPro" id="IPR001492">
    <property type="entry name" value="Flagellin"/>
</dbReference>
<dbReference type="AlphaFoldDB" id="A0A161S9J3"/>
<organism evidence="6 7">
    <name type="scientific">Crenobacter luteus</name>
    <dbReference type="NCBI Taxonomy" id="1452487"/>
    <lineage>
        <taxon>Bacteria</taxon>
        <taxon>Pseudomonadati</taxon>
        <taxon>Pseudomonadota</taxon>
        <taxon>Betaproteobacteria</taxon>
        <taxon>Neisseriales</taxon>
        <taxon>Neisseriaceae</taxon>
        <taxon>Crenobacter</taxon>
    </lineage>
</organism>